<protein>
    <submittedName>
        <fullName evidence="3">Uncharacterized protein</fullName>
    </submittedName>
</protein>
<evidence type="ECO:0000313" key="4">
    <source>
        <dbReference type="Proteomes" id="UP001583280"/>
    </source>
</evidence>
<name>A0ABR3YMW0_9PEZI</name>
<gene>
    <name evidence="3" type="ORF">Cpir12675_005887</name>
</gene>
<feature type="compositionally biased region" description="Polar residues" evidence="2">
    <location>
        <begin position="19"/>
        <end position="34"/>
    </location>
</feature>
<keyword evidence="4" id="KW-1185">Reference proteome</keyword>
<evidence type="ECO:0000256" key="1">
    <source>
        <dbReference type="SAM" id="Coils"/>
    </source>
</evidence>
<sequence>MPVDDLPVALRRQRRKSTRTPQPQSGDSAPQSPRHSNRVRRLTSKVQEATAAVAAANTTISTFKPLTPTKSNTKKKSAARRRRRSEPILSRPRTHNNANRTAPTSGSGRASITPGASQKSPEPPSGTMTFQPLRAVLEGRVLRRIKRSGLSEEMNTIEAENRRRKRLLREQLKDLKNQLELRDREIDELRNSTLNSTMGFEPDSRVLDLEQQIEDLKNELHRSAMTTPVDYKYDDWNMREASYSDDETELATELASNDNEHDDNTTQHIVHREDHGDHNDIGDHLMDGHDDEFGNATIQSLACGTPARATQKQKAPNSNTFLTPPITSPAAGTFGGPSKTVSPETAMIDGGCQTSEDLHKANAAMQAVVKHNVSMAQDYSHEARMEQQLAALNQQMGEMLETMASYNRVLRDFKIQLQDYSIPVPAGSDREIIQTKISSLLNAVNAKTATLDSLNHSLHQLGFPGSDSHGIVDSIRDTFQTARSELEYLIEGEYELPDTSNSAEIFDMVLASLRDLSKRNKEDEEVIEQCHETENQLRRELAAASVSTAESHRQLAEAHNQINSRNVKITDLENDIQCLQSGIADRQHRLSDAHKQLVSREDKITSLESGVRDLNNKITSHQSKLAEAQGQIYGKDAKIAYLESNVKSLQSDVIDHQNEVAAAQAQISQKGAKISELEGDVQRFQVDIADQAAQFRRLEQRIATLLQEKAEAETTIAAQHETISQREEAIQDLERRVDDLLAQTEALHQELQEAHESHSASLAELMEQHASDTAALNQTYTVAVVQRDEQIAALGADISRLNNELAEAQATIAGLRRDNSDLHGENDELLSNAEDQRMQAATMIEAVREDLQMALQRSAKFLMAPPPPSPASDKRRAQMALASFSSAPKMRLPTPMVLPKIASAEMTVDVDMDDEATIVA</sequence>
<dbReference type="SUPFAM" id="SSF57997">
    <property type="entry name" value="Tropomyosin"/>
    <property type="match status" value="1"/>
</dbReference>
<feature type="coiled-coil region" evidence="1">
    <location>
        <begin position="150"/>
        <end position="226"/>
    </location>
</feature>
<dbReference type="EMBL" id="JAWDJO010000227">
    <property type="protein sequence ID" value="KAL1889177.1"/>
    <property type="molecule type" value="Genomic_DNA"/>
</dbReference>
<proteinExistence type="predicted"/>
<dbReference type="Gene3D" id="1.20.5.340">
    <property type="match status" value="2"/>
</dbReference>
<evidence type="ECO:0000313" key="3">
    <source>
        <dbReference type="EMBL" id="KAL1889177.1"/>
    </source>
</evidence>
<feature type="compositionally biased region" description="Polar residues" evidence="2">
    <location>
        <begin position="305"/>
        <end position="322"/>
    </location>
</feature>
<feature type="compositionally biased region" description="Basic residues" evidence="2">
    <location>
        <begin position="72"/>
        <end position="84"/>
    </location>
</feature>
<accession>A0ABR3YMW0</accession>
<dbReference type="PANTHER" id="PTHR23159">
    <property type="entry name" value="CENTROSOMAL PROTEIN 2"/>
    <property type="match status" value="1"/>
</dbReference>
<dbReference type="Proteomes" id="UP001583280">
    <property type="component" value="Unassembled WGS sequence"/>
</dbReference>
<feature type="compositionally biased region" description="Polar residues" evidence="2">
    <location>
        <begin position="95"/>
        <end position="130"/>
    </location>
</feature>
<reference evidence="3 4" key="1">
    <citation type="journal article" date="2024" name="IMA Fungus">
        <title>IMA Genome - F19 : A genome assembly and annotation guide to empower mycologists, including annotated draft genome sequences of Ceratocystis pirilliformis, Diaporthe australafricana, Fusarium ophioides, Paecilomyces lecythidis, and Sporothrix stenoceras.</title>
        <authorList>
            <person name="Aylward J."/>
            <person name="Wilson A.M."/>
            <person name="Visagie C.M."/>
            <person name="Spraker J."/>
            <person name="Barnes I."/>
            <person name="Buitendag C."/>
            <person name="Ceriani C."/>
            <person name="Del Mar Angel L."/>
            <person name="du Plessis D."/>
            <person name="Fuchs T."/>
            <person name="Gasser K."/>
            <person name="Kramer D."/>
            <person name="Li W."/>
            <person name="Munsamy K."/>
            <person name="Piso A."/>
            <person name="Price J.L."/>
            <person name="Sonnekus B."/>
            <person name="Thomas C."/>
            <person name="van der Nest A."/>
            <person name="van Dijk A."/>
            <person name="van Heerden A."/>
            <person name="van Vuuren N."/>
            <person name="Yilmaz N."/>
            <person name="Duong T.A."/>
            <person name="van der Merwe N.A."/>
            <person name="Wingfield M.J."/>
            <person name="Wingfield B.D."/>
        </authorList>
    </citation>
    <scope>NUCLEOTIDE SEQUENCE [LARGE SCALE GENOMIC DNA]</scope>
    <source>
        <strain evidence="3 4">CMW 12675</strain>
    </source>
</reference>
<feature type="region of interest" description="Disordered" evidence="2">
    <location>
        <begin position="305"/>
        <end position="341"/>
    </location>
</feature>
<comment type="caution">
    <text evidence="3">The sequence shown here is derived from an EMBL/GenBank/DDBJ whole genome shotgun (WGS) entry which is preliminary data.</text>
</comment>
<keyword evidence="1" id="KW-0175">Coiled coil</keyword>
<dbReference type="PANTHER" id="PTHR23159:SF31">
    <property type="entry name" value="CENTROSOME-ASSOCIATED PROTEIN CEP250 ISOFORM X1"/>
    <property type="match status" value="1"/>
</dbReference>
<evidence type="ECO:0000256" key="2">
    <source>
        <dbReference type="SAM" id="MobiDB-lite"/>
    </source>
</evidence>
<feature type="coiled-coil region" evidence="1">
    <location>
        <begin position="611"/>
        <end position="850"/>
    </location>
</feature>
<feature type="region of interest" description="Disordered" evidence="2">
    <location>
        <begin position="1"/>
        <end position="131"/>
    </location>
</feature>
<feature type="compositionally biased region" description="Low complexity" evidence="2">
    <location>
        <begin position="49"/>
        <end position="71"/>
    </location>
</feature>
<organism evidence="3 4">
    <name type="scientific">Ceratocystis pirilliformis</name>
    <dbReference type="NCBI Taxonomy" id="259994"/>
    <lineage>
        <taxon>Eukaryota</taxon>
        <taxon>Fungi</taxon>
        <taxon>Dikarya</taxon>
        <taxon>Ascomycota</taxon>
        <taxon>Pezizomycotina</taxon>
        <taxon>Sordariomycetes</taxon>
        <taxon>Hypocreomycetidae</taxon>
        <taxon>Microascales</taxon>
        <taxon>Ceratocystidaceae</taxon>
        <taxon>Ceratocystis</taxon>
    </lineage>
</organism>